<evidence type="ECO:0000313" key="3">
    <source>
        <dbReference type="EMBL" id="KAF2276590.1"/>
    </source>
</evidence>
<sequence length="332" mass="39543">MSPAHNDHDTSQRYYSRYSYRRRASPSAHSPPPPPYHSFLRSPSPDSSLTALVPPFHPTGTFKPRRKDPAPIPTPPLPYYHPGTPSSLFRHADELTDLSFSTSYPSLLQPRSRRRTRAQGQNATDSYAGIGSKGRSELYESWEEYLFSRRKAEEERVKLEKDERVAAAARTTLERKQEEEGLKNLGTKRHGARESEMEVYLRGFRTRAFEAEVRKRREEREARVRNEEEKRLREEVGKRLREEMREKKVREGAEKRWKREVRERQMREELERKDREEIQERAEREKIWEAGGRIDVREEGGRRTLKEMKRYGRYFYKGSNGELLEYVWKERR</sequence>
<feature type="region of interest" description="Disordered" evidence="2">
    <location>
        <begin position="102"/>
        <end position="131"/>
    </location>
</feature>
<feature type="coiled-coil region" evidence="1">
    <location>
        <begin position="210"/>
        <end position="246"/>
    </location>
</feature>
<dbReference type="GeneID" id="54553489"/>
<proteinExistence type="predicted"/>
<feature type="region of interest" description="Disordered" evidence="2">
    <location>
        <begin position="170"/>
        <end position="194"/>
    </location>
</feature>
<evidence type="ECO:0000256" key="1">
    <source>
        <dbReference type="SAM" id="Coils"/>
    </source>
</evidence>
<gene>
    <name evidence="3" type="ORF">EI97DRAFT_45094</name>
</gene>
<feature type="compositionally biased region" description="Basic and acidic residues" evidence="2">
    <location>
        <begin position="1"/>
        <end position="11"/>
    </location>
</feature>
<protein>
    <submittedName>
        <fullName evidence="3">Uncharacterized protein</fullName>
    </submittedName>
</protein>
<keyword evidence="1" id="KW-0175">Coiled coil</keyword>
<dbReference type="EMBL" id="ML986493">
    <property type="protein sequence ID" value="KAF2276590.1"/>
    <property type="molecule type" value="Genomic_DNA"/>
</dbReference>
<organism evidence="3 4">
    <name type="scientific">Westerdykella ornata</name>
    <dbReference type="NCBI Taxonomy" id="318751"/>
    <lineage>
        <taxon>Eukaryota</taxon>
        <taxon>Fungi</taxon>
        <taxon>Dikarya</taxon>
        <taxon>Ascomycota</taxon>
        <taxon>Pezizomycotina</taxon>
        <taxon>Dothideomycetes</taxon>
        <taxon>Pleosporomycetidae</taxon>
        <taxon>Pleosporales</taxon>
        <taxon>Sporormiaceae</taxon>
        <taxon>Westerdykella</taxon>
    </lineage>
</organism>
<feature type="compositionally biased region" description="Pro residues" evidence="2">
    <location>
        <begin position="70"/>
        <end position="79"/>
    </location>
</feature>
<evidence type="ECO:0000313" key="4">
    <source>
        <dbReference type="Proteomes" id="UP000800097"/>
    </source>
</evidence>
<dbReference type="RefSeq" id="XP_033654129.1">
    <property type="nucleotide sequence ID" value="XM_033800314.1"/>
</dbReference>
<name>A0A6A6JIV6_WESOR</name>
<keyword evidence="4" id="KW-1185">Reference proteome</keyword>
<reference evidence="3" key="1">
    <citation type="journal article" date="2020" name="Stud. Mycol.">
        <title>101 Dothideomycetes genomes: a test case for predicting lifestyles and emergence of pathogens.</title>
        <authorList>
            <person name="Haridas S."/>
            <person name="Albert R."/>
            <person name="Binder M."/>
            <person name="Bloem J."/>
            <person name="Labutti K."/>
            <person name="Salamov A."/>
            <person name="Andreopoulos B."/>
            <person name="Baker S."/>
            <person name="Barry K."/>
            <person name="Bills G."/>
            <person name="Bluhm B."/>
            <person name="Cannon C."/>
            <person name="Castanera R."/>
            <person name="Culley D."/>
            <person name="Daum C."/>
            <person name="Ezra D."/>
            <person name="Gonzalez J."/>
            <person name="Henrissat B."/>
            <person name="Kuo A."/>
            <person name="Liang C."/>
            <person name="Lipzen A."/>
            <person name="Lutzoni F."/>
            <person name="Magnuson J."/>
            <person name="Mondo S."/>
            <person name="Nolan M."/>
            <person name="Ohm R."/>
            <person name="Pangilinan J."/>
            <person name="Park H.-J."/>
            <person name="Ramirez L."/>
            <person name="Alfaro M."/>
            <person name="Sun H."/>
            <person name="Tritt A."/>
            <person name="Yoshinaga Y."/>
            <person name="Zwiers L.-H."/>
            <person name="Turgeon B."/>
            <person name="Goodwin S."/>
            <person name="Spatafora J."/>
            <person name="Crous P."/>
            <person name="Grigoriev I."/>
        </authorList>
    </citation>
    <scope>NUCLEOTIDE SEQUENCE</scope>
    <source>
        <strain evidence="3">CBS 379.55</strain>
    </source>
</reference>
<evidence type="ECO:0000256" key="2">
    <source>
        <dbReference type="SAM" id="MobiDB-lite"/>
    </source>
</evidence>
<accession>A0A6A6JIV6</accession>
<feature type="compositionally biased region" description="Basic and acidic residues" evidence="2">
    <location>
        <begin position="172"/>
        <end position="182"/>
    </location>
</feature>
<dbReference type="AlphaFoldDB" id="A0A6A6JIV6"/>
<feature type="region of interest" description="Disordered" evidence="2">
    <location>
        <begin position="1"/>
        <end position="85"/>
    </location>
</feature>
<dbReference type="Proteomes" id="UP000800097">
    <property type="component" value="Unassembled WGS sequence"/>
</dbReference>